<organism evidence="2">
    <name type="scientific">marine metagenome</name>
    <dbReference type="NCBI Taxonomy" id="408172"/>
    <lineage>
        <taxon>unclassified sequences</taxon>
        <taxon>metagenomes</taxon>
        <taxon>ecological metagenomes</taxon>
    </lineage>
</organism>
<feature type="domain" description="PHA accumulation regulator DNA-binding N-terminal" evidence="1">
    <location>
        <begin position="4"/>
        <end position="62"/>
    </location>
</feature>
<dbReference type="EMBL" id="UINC01001544">
    <property type="protein sequence ID" value="SUZ83293.1"/>
    <property type="molecule type" value="Genomic_DNA"/>
</dbReference>
<protein>
    <recommendedName>
        <fullName evidence="1">PHA accumulation regulator DNA-binding N-terminal domain-containing protein</fullName>
    </recommendedName>
</protein>
<accession>A0A381R0V4</accession>
<dbReference type="AlphaFoldDB" id="A0A381R0V4"/>
<proteinExistence type="predicted"/>
<evidence type="ECO:0000259" key="1">
    <source>
        <dbReference type="Pfam" id="PF07879"/>
    </source>
</evidence>
<gene>
    <name evidence="2" type="ORF">METZ01_LOCUS36147</name>
</gene>
<name>A0A381R0V4_9ZZZZ</name>
<sequence length="158" mass="18147">MIEIKKYSNRRLYNTETSAYVTQDDIVELIKENANFKIIDVESKKNITSAILIQIMLERENAGTNLVPEAFLKQIILFYENNKAPDMFAFLNGVHNFANANNVFTKGMSSFIDFNPFNLQTKKAKKENSKNNNQNTDDLISQINSLKTQVEEIKKKTS</sequence>
<dbReference type="InterPro" id="IPR012909">
    <property type="entry name" value="PHA_DNA-bd_N"/>
</dbReference>
<reference evidence="2" key="1">
    <citation type="submission" date="2018-05" db="EMBL/GenBank/DDBJ databases">
        <authorList>
            <person name="Lanie J.A."/>
            <person name="Ng W.-L."/>
            <person name="Kazmierczak K.M."/>
            <person name="Andrzejewski T.M."/>
            <person name="Davidsen T.M."/>
            <person name="Wayne K.J."/>
            <person name="Tettelin H."/>
            <person name="Glass J.I."/>
            <person name="Rusch D."/>
            <person name="Podicherti R."/>
            <person name="Tsui H.-C.T."/>
            <person name="Winkler M.E."/>
        </authorList>
    </citation>
    <scope>NUCLEOTIDE SEQUENCE</scope>
</reference>
<dbReference type="Pfam" id="PF07879">
    <property type="entry name" value="PHB_acc_N"/>
    <property type="match status" value="1"/>
</dbReference>
<evidence type="ECO:0000313" key="2">
    <source>
        <dbReference type="EMBL" id="SUZ83293.1"/>
    </source>
</evidence>